<organism evidence="4 5">
    <name type="scientific">Ligilactobacillus ubinensis</name>
    <dbReference type="NCBI Taxonomy" id="2876789"/>
    <lineage>
        <taxon>Bacteria</taxon>
        <taxon>Bacillati</taxon>
        <taxon>Bacillota</taxon>
        <taxon>Bacilli</taxon>
        <taxon>Lactobacillales</taxon>
        <taxon>Lactobacillaceae</taxon>
        <taxon>Ligilactobacillus</taxon>
    </lineage>
</organism>
<evidence type="ECO:0000259" key="3">
    <source>
        <dbReference type="PROSITE" id="PS51186"/>
    </source>
</evidence>
<feature type="domain" description="N-acetyltransferase" evidence="3">
    <location>
        <begin position="1"/>
        <end position="147"/>
    </location>
</feature>
<dbReference type="GO" id="GO:0016747">
    <property type="term" value="F:acyltransferase activity, transferring groups other than amino-acyl groups"/>
    <property type="evidence" value="ECO:0007669"/>
    <property type="project" value="InterPro"/>
</dbReference>
<dbReference type="Pfam" id="PF00583">
    <property type="entry name" value="Acetyltransf_1"/>
    <property type="match status" value="1"/>
</dbReference>
<name>A0A9X2JPN7_9LACO</name>
<dbReference type="InterPro" id="IPR000182">
    <property type="entry name" value="GNAT_dom"/>
</dbReference>
<dbReference type="InterPro" id="IPR050832">
    <property type="entry name" value="Bact_Acetyltransf"/>
</dbReference>
<protein>
    <submittedName>
        <fullName evidence="4">GNAT family N-acetyltransferase</fullName>
    </submittedName>
</protein>
<comment type="caution">
    <text evidence="4">The sequence shown here is derived from an EMBL/GenBank/DDBJ whole genome shotgun (WGS) entry which is preliminary data.</text>
</comment>
<keyword evidence="5" id="KW-1185">Reference proteome</keyword>
<dbReference type="EMBL" id="JAIULA010000032">
    <property type="protein sequence ID" value="MCP0887986.1"/>
    <property type="molecule type" value="Genomic_DNA"/>
</dbReference>
<proteinExistence type="predicted"/>
<keyword evidence="1" id="KW-0808">Transferase</keyword>
<evidence type="ECO:0000256" key="1">
    <source>
        <dbReference type="ARBA" id="ARBA00022679"/>
    </source>
</evidence>
<dbReference type="PROSITE" id="PS51186">
    <property type="entry name" value="GNAT"/>
    <property type="match status" value="1"/>
</dbReference>
<reference evidence="4 5" key="1">
    <citation type="journal article" date="2023" name="Int. J. Syst. Evol. Microbiol.">
        <title>Ligilactobacillus ubinensis sp. nov., a novel species isolated from the wild ferment of a durian fruit (Durio zibethinus).</title>
        <authorList>
            <person name="Heng Y.C."/>
            <person name="Menon N."/>
            <person name="Chen B."/>
            <person name="Loo B.Z.L."/>
            <person name="Wong G.W.J."/>
            <person name="Lim A.C.H."/>
            <person name="Silvaraju S."/>
            <person name="Kittelmann S."/>
        </authorList>
    </citation>
    <scope>NUCLEOTIDE SEQUENCE [LARGE SCALE GENOMIC DNA]</scope>
    <source>
        <strain evidence="4 5">WILCCON 0076</strain>
    </source>
</reference>
<evidence type="ECO:0000256" key="2">
    <source>
        <dbReference type="ARBA" id="ARBA00023315"/>
    </source>
</evidence>
<dbReference type="RefSeq" id="WP_253362144.1">
    <property type="nucleotide sequence ID" value="NZ_JAIULA010000032.1"/>
</dbReference>
<dbReference type="SUPFAM" id="SSF55729">
    <property type="entry name" value="Acyl-CoA N-acyltransferases (Nat)"/>
    <property type="match status" value="1"/>
</dbReference>
<dbReference type="Proteomes" id="UP001139006">
    <property type="component" value="Unassembled WGS sequence"/>
</dbReference>
<keyword evidence="2" id="KW-0012">Acyltransferase</keyword>
<evidence type="ECO:0000313" key="5">
    <source>
        <dbReference type="Proteomes" id="UP001139006"/>
    </source>
</evidence>
<dbReference type="Gene3D" id="3.40.630.30">
    <property type="match status" value="1"/>
</dbReference>
<evidence type="ECO:0000313" key="4">
    <source>
        <dbReference type="EMBL" id="MCP0887986.1"/>
    </source>
</evidence>
<dbReference type="PANTHER" id="PTHR43877">
    <property type="entry name" value="AMINOALKYLPHOSPHONATE N-ACETYLTRANSFERASE-RELATED-RELATED"/>
    <property type="match status" value="1"/>
</dbReference>
<sequence length="147" mass="17071">MIRNLVLTDSVVIQKLNHEELGYDYPINKTNTNIKKLLSDPKHHFILVFEDENTHQVVGYVHAQLYEETYSDTLFNILALAVNNSFQHKGIGKKLMLAIEEKAKELNITAIRLNSGEERTAAYRFYEKIGYTCNKKQKRFSKQLIIP</sequence>
<dbReference type="CDD" id="cd04301">
    <property type="entry name" value="NAT_SF"/>
    <property type="match status" value="1"/>
</dbReference>
<gene>
    <name evidence="4" type="ORF">LB941_11650</name>
</gene>
<dbReference type="InterPro" id="IPR016181">
    <property type="entry name" value="Acyl_CoA_acyltransferase"/>
</dbReference>
<dbReference type="AlphaFoldDB" id="A0A9X2JPN7"/>
<accession>A0A9X2JPN7</accession>